<dbReference type="SMART" id="SM00693">
    <property type="entry name" value="DysFN"/>
    <property type="match status" value="1"/>
</dbReference>
<feature type="compositionally biased region" description="Acidic residues" evidence="6">
    <location>
        <begin position="495"/>
        <end position="513"/>
    </location>
</feature>
<dbReference type="GO" id="GO:0005778">
    <property type="term" value="C:peroxisomal membrane"/>
    <property type="evidence" value="ECO:0007669"/>
    <property type="project" value="UniProtKB-SubCell"/>
</dbReference>
<keyword evidence="2 7" id="KW-0812">Transmembrane</keyword>
<feature type="transmembrane region" description="Helical" evidence="7">
    <location>
        <begin position="177"/>
        <end position="195"/>
    </location>
</feature>
<evidence type="ECO:0000256" key="6">
    <source>
        <dbReference type="SAM" id="MobiDB-lite"/>
    </source>
</evidence>
<proteinExistence type="predicted"/>
<dbReference type="GO" id="GO:1900063">
    <property type="term" value="P:regulation of peroxisome organization"/>
    <property type="evidence" value="ECO:0007669"/>
    <property type="project" value="EnsemblFungi"/>
</dbReference>
<dbReference type="Pfam" id="PF06398">
    <property type="entry name" value="Pex24p"/>
    <property type="match status" value="1"/>
</dbReference>
<evidence type="ECO:0000256" key="5">
    <source>
        <dbReference type="ARBA" id="ARBA00023140"/>
    </source>
</evidence>
<dbReference type="PANTHER" id="PTHR31679">
    <property type="entry name" value="PEROXISOMAL MEMBRANE PROTEIN PEX30-RELATED"/>
    <property type="match status" value="1"/>
</dbReference>
<dbReference type="AlphaFoldDB" id="G0V6I0"/>
<evidence type="ECO:0000259" key="8">
    <source>
        <dbReference type="SMART" id="SM00693"/>
    </source>
</evidence>
<keyword evidence="3 7" id="KW-1133">Transmembrane helix</keyword>
<keyword evidence="11" id="KW-1185">Reference proteome</keyword>
<evidence type="ECO:0000256" key="4">
    <source>
        <dbReference type="ARBA" id="ARBA00023136"/>
    </source>
</evidence>
<dbReference type="PANTHER" id="PTHR31679:SF2">
    <property type="entry name" value="PEROXISOMAL MEMBRANE PROTEIN PEX30-RELATED"/>
    <property type="match status" value="1"/>
</dbReference>
<dbReference type="eggNOG" id="ENOG502QT80">
    <property type="taxonomic scope" value="Eukaryota"/>
</dbReference>
<dbReference type="GeneID" id="96900557"/>
<sequence length="513" mass="58793">MDSKINAELNMTDTQKEAPKTMRSALKKSAKQKGKVTNISSFPDELDSPPVISSPLLKSTPPTVSKALINLYPYLIVADTFLSYLTWSNDNFEHNLLFILGYMIAVTNFQLIIKYFSHLIIIGIIWLYSLIDKNVDDTVDSHPSLDDIIHIMTRVSKKCKIILVPIDALSSQDIKRFLFTTIFLSPVYVIITMFILTPSKLVLISGVFVLTFHSPWCRSARNYLWGVKLFRIFMFYVTGLDLCGLQKHRGTVAKVNREMRTNSKSGRRNSVLSNPLRGSDEKTPKKVKFTFVLFENQRRWLGIGWTSTMLSYERASWTDEFLNQVPDPQHFTLPQEHTGEFEWRWIDKSWKLDMTNDGAIQLPSSVPRRVTNPDPNTGFIYYDNTWKHPSTDDVFSRYTRRRRWVRNAELINLTIPSDDEREEDIPSGVSGSPTNGMNLTLQEIDSQSTGNGPLRDRKVSFSEVNNVRIIPSDDEKLSGTIYEDSQEDTFKQLDSSEDPNNDRGDEDDLSLAE</sequence>
<feature type="compositionally biased region" description="Basic residues" evidence="6">
    <location>
        <begin position="25"/>
        <end position="34"/>
    </location>
</feature>
<dbReference type="KEGG" id="ncs:NCAS_0A05150"/>
<organism evidence="10 11">
    <name type="scientific">Naumovozyma castellii</name>
    <name type="common">Yeast</name>
    <name type="synonym">Saccharomyces castellii</name>
    <dbReference type="NCBI Taxonomy" id="27288"/>
    <lineage>
        <taxon>Eukaryota</taxon>
        <taxon>Fungi</taxon>
        <taxon>Dikarya</taxon>
        <taxon>Ascomycota</taxon>
        <taxon>Saccharomycotina</taxon>
        <taxon>Saccharomycetes</taxon>
        <taxon>Saccharomycetales</taxon>
        <taxon>Saccharomycetaceae</taxon>
        <taxon>Naumovozyma</taxon>
    </lineage>
</organism>
<dbReference type="STRING" id="1064592.G0V6I0"/>
<dbReference type="OrthoDB" id="5586090at2759"/>
<feature type="transmembrane region" description="Helical" evidence="7">
    <location>
        <begin position="67"/>
        <end position="87"/>
    </location>
</feature>
<dbReference type="SMART" id="SM00694">
    <property type="entry name" value="DysFC"/>
    <property type="match status" value="1"/>
</dbReference>
<dbReference type="InterPro" id="IPR006614">
    <property type="entry name" value="Peroxin/Ferlin"/>
</dbReference>
<feature type="compositionally biased region" description="Polar residues" evidence="6">
    <location>
        <begin position="262"/>
        <end position="273"/>
    </location>
</feature>
<reference key="2">
    <citation type="submission" date="2011-08" db="EMBL/GenBank/DDBJ databases">
        <title>Genome sequence of Naumovozyma castellii.</title>
        <authorList>
            <person name="Gordon J.L."/>
            <person name="Armisen D."/>
            <person name="Proux-Wera E."/>
            <person name="OhEigeartaigh S.S."/>
            <person name="Byrne K.P."/>
            <person name="Wolfe K.H."/>
        </authorList>
    </citation>
    <scope>NUCLEOTIDE SEQUENCE</scope>
    <source>
        <strain>Type strain:CBS 4309</strain>
    </source>
</reference>
<dbReference type="InParanoid" id="G0V6I0"/>
<feature type="domain" description="Peroxin/Ferlin" evidence="8">
    <location>
        <begin position="286"/>
        <end position="353"/>
    </location>
</feature>
<dbReference type="Proteomes" id="UP000001640">
    <property type="component" value="Chromosome 1"/>
</dbReference>
<feature type="region of interest" description="Disordered" evidence="6">
    <location>
        <begin position="417"/>
        <end position="439"/>
    </location>
</feature>
<feature type="region of interest" description="Disordered" evidence="6">
    <location>
        <begin position="258"/>
        <end position="280"/>
    </location>
</feature>
<comment type="subcellular location">
    <subcellularLocation>
        <location evidence="1">Peroxisome membrane</location>
        <topology evidence="1">Multi-pass membrane protein</topology>
    </subcellularLocation>
</comment>
<dbReference type="InterPro" id="IPR010482">
    <property type="entry name" value="TECPR1-like_DysF"/>
</dbReference>
<dbReference type="FunCoup" id="G0V6I0">
    <property type="interactions" value="36"/>
</dbReference>
<feature type="transmembrane region" description="Helical" evidence="7">
    <location>
        <begin position="99"/>
        <end position="128"/>
    </location>
</feature>
<evidence type="ECO:0000313" key="11">
    <source>
        <dbReference type="Proteomes" id="UP000001640"/>
    </source>
</evidence>
<feature type="region of interest" description="Disordered" evidence="6">
    <location>
        <begin position="1"/>
        <end position="42"/>
    </location>
</feature>
<evidence type="ECO:0000256" key="1">
    <source>
        <dbReference type="ARBA" id="ARBA00004585"/>
    </source>
</evidence>
<evidence type="ECO:0000259" key="9">
    <source>
        <dbReference type="SMART" id="SM00694"/>
    </source>
</evidence>
<evidence type="ECO:0000256" key="2">
    <source>
        <dbReference type="ARBA" id="ARBA00022692"/>
    </source>
</evidence>
<accession>G0V6I0</accession>
<feature type="compositionally biased region" description="Polar residues" evidence="6">
    <location>
        <begin position="429"/>
        <end position="439"/>
    </location>
</feature>
<dbReference type="InterPro" id="IPR052646">
    <property type="entry name" value="Peroxisomal_PEX28-32"/>
</dbReference>
<evidence type="ECO:0000256" key="3">
    <source>
        <dbReference type="ARBA" id="ARBA00022989"/>
    </source>
</evidence>
<keyword evidence="4 7" id="KW-0472">Membrane</keyword>
<evidence type="ECO:0000256" key="7">
    <source>
        <dbReference type="SAM" id="Phobius"/>
    </source>
</evidence>
<evidence type="ECO:0000313" key="10">
    <source>
        <dbReference type="EMBL" id="CCC67073.1"/>
    </source>
</evidence>
<dbReference type="EMBL" id="HE576752">
    <property type="protein sequence ID" value="CCC67073.1"/>
    <property type="molecule type" value="Genomic_DNA"/>
</dbReference>
<reference evidence="10 11" key="1">
    <citation type="journal article" date="2011" name="Proc. Natl. Acad. Sci. U.S.A.">
        <title>Evolutionary erosion of yeast sex chromosomes by mating-type switching accidents.</title>
        <authorList>
            <person name="Gordon J.L."/>
            <person name="Armisen D."/>
            <person name="Proux-Wera E."/>
            <person name="Oheigeartaigh S.S."/>
            <person name="Byrne K.P."/>
            <person name="Wolfe K.H."/>
        </authorList>
    </citation>
    <scope>NUCLEOTIDE SEQUENCE [LARGE SCALE GENOMIC DNA]</scope>
    <source>
        <strain evidence="11">ATCC 76901 / BCRC 22586 / CBS 4309 / NBRC 1992 / NRRL Y-12630</strain>
    </source>
</reference>
<keyword evidence="5" id="KW-0576">Peroxisome</keyword>
<feature type="region of interest" description="Disordered" evidence="6">
    <location>
        <begin position="468"/>
        <end position="513"/>
    </location>
</feature>
<dbReference type="GO" id="GO:0007031">
    <property type="term" value="P:peroxisome organization"/>
    <property type="evidence" value="ECO:0007669"/>
    <property type="project" value="EnsemblFungi"/>
</dbReference>
<gene>
    <name evidence="10" type="primary">NCAS0A05150</name>
    <name evidence="10" type="ordered locus">NCAS_0A05150</name>
</gene>
<name>G0V6I0_NAUCA</name>
<protein>
    <recommendedName>
        <fullName evidence="8 9">Peroxin/Ferlin domain-containing protein</fullName>
    </recommendedName>
</protein>
<dbReference type="HOGENOM" id="CLU_016397_0_0_1"/>
<dbReference type="RefSeq" id="XP_003673459.1">
    <property type="nucleotide sequence ID" value="XM_003673411.1"/>
</dbReference>
<dbReference type="OMA" id="ASWTDEF"/>
<feature type="domain" description="Peroxin/Ferlin" evidence="9">
    <location>
        <begin position="378"/>
        <end position="411"/>
    </location>
</feature>